<dbReference type="EMBL" id="CP026923">
    <property type="protein sequence ID" value="AVG23599.1"/>
    <property type="molecule type" value="Genomic_DNA"/>
</dbReference>
<dbReference type="KEGG" id="psai:C3B54_11614"/>
<gene>
    <name evidence="2" type="ORF">C3B54_11614</name>
</gene>
<dbReference type="AlphaFoldDB" id="A0A2L2BPL2"/>
<name>A0A2L2BPL2_9MICO</name>
<dbReference type="RefSeq" id="WP_104913185.1">
    <property type="nucleotide sequence ID" value="NZ_CP026923.1"/>
</dbReference>
<organism evidence="2 3">
    <name type="scientific">Pontimonas salivibrio</name>
    <dbReference type="NCBI Taxonomy" id="1159327"/>
    <lineage>
        <taxon>Bacteria</taxon>
        <taxon>Bacillati</taxon>
        <taxon>Actinomycetota</taxon>
        <taxon>Actinomycetes</taxon>
        <taxon>Micrococcales</taxon>
        <taxon>Microbacteriaceae</taxon>
        <taxon>Pontimonas</taxon>
    </lineage>
</organism>
<feature type="coiled-coil region" evidence="1">
    <location>
        <begin position="17"/>
        <end position="58"/>
    </location>
</feature>
<protein>
    <submittedName>
        <fullName evidence="2">DivIVA-related protein</fullName>
    </submittedName>
</protein>
<evidence type="ECO:0000256" key="1">
    <source>
        <dbReference type="SAM" id="Coils"/>
    </source>
</evidence>
<dbReference type="Proteomes" id="UP000243077">
    <property type="component" value="Chromosome"/>
</dbReference>
<evidence type="ECO:0000313" key="2">
    <source>
        <dbReference type="EMBL" id="AVG23599.1"/>
    </source>
</evidence>
<dbReference type="OrthoDB" id="3209732at2"/>
<evidence type="ECO:0000313" key="3">
    <source>
        <dbReference type="Proteomes" id="UP000243077"/>
    </source>
</evidence>
<dbReference type="Pfam" id="PF05103">
    <property type="entry name" value="DivIVA"/>
    <property type="match status" value="1"/>
</dbReference>
<accession>A0A2L2BPL2</accession>
<dbReference type="InterPro" id="IPR007793">
    <property type="entry name" value="DivIVA_fam"/>
</dbReference>
<proteinExistence type="predicted"/>
<keyword evidence="3" id="KW-1185">Reference proteome</keyword>
<keyword evidence="1" id="KW-0175">Coiled coil</keyword>
<feature type="coiled-coil region" evidence="1">
    <location>
        <begin position="97"/>
        <end position="251"/>
    </location>
</feature>
<sequence length="424" mass="46650">MSIDQGEFPTELRGYRRADVEATLAELRNELMQAAKDRAQALEDLTAARTELEQLRSVQHENQTPSYAGLGGRLEAVLRIAEEQSTRIIAQADIDADRVTQEAKAQAEAAIDAAEKEAERLVSETEASTKARRESAEEQAEKLIADAKAEAERLRNEAIEEAASIRGAVTTETAQLRASAKRESESLRAEAERAIAEQRSVAERELGQARSEAAALQKDIAVERATHELTLKKIQEEAALAKTQMEEEIAATHAKLQHDNEKQADALARVASQARSDLDLELKARRAENERELLEAHQKAVELNNSFITEATTQREELTAQLDAIRQAQRELEESIAELNNTGRDAAQTQARETIEEAETQAQALVDAATQEANQKLSDAEKRLAALRVEKETIAGYIETLRNVVQVVDEAAQNAEAPPSTPEA</sequence>
<feature type="coiled-coil region" evidence="1">
    <location>
        <begin position="284"/>
        <end position="390"/>
    </location>
</feature>
<reference evidence="2 3" key="1">
    <citation type="submission" date="2018-02" db="EMBL/GenBank/DDBJ databases">
        <title>Complete genome of the streamlined marine actinobacterium Pontimonas salivibrio CL-TW6 adapted to coastal planktonic lifestype.</title>
        <authorList>
            <person name="Cho B.C."/>
            <person name="Hardies S.C."/>
            <person name="Jang G.I."/>
            <person name="Hwang C.Y."/>
        </authorList>
    </citation>
    <scope>NUCLEOTIDE SEQUENCE [LARGE SCALE GENOMIC DNA]</scope>
    <source>
        <strain evidence="2 3">CL-TW6</strain>
    </source>
</reference>